<dbReference type="CDD" id="cd24152">
    <property type="entry name" value="ASKHA_NBD_ROK-like"/>
    <property type="match status" value="1"/>
</dbReference>
<organism evidence="1 2">
    <name type="scientific">Vibrio agarilyticus</name>
    <dbReference type="NCBI Taxonomy" id="2726741"/>
    <lineage>
        <taxon>Bacteria</taxon>
        <taxon>Pseudomonadati</taxon>
        <taxon>Pseudomonadota</taxon>
        <taxon>Gammaproteobacteria</taxon>
        <taxon>Vibrionales</taxon>
        <taxon>Vibrionaceae</taxon>
        <taxon>Vibrio</taxon>
    </lineage>
</organism>
<gene>
    <name evidence="1" type="ORF">HGP28_06320</name>
</gene>
<dbReference type="PANTHER" id="PTHR18964">
    <property type="entry name" value="ROK (REPRESSOR, ORF, KINASE) FAMILY"/>
    <property type="match status" value="1"/>
</dbReference>
<dbReference type="Gene3D" id="3.30.420.40">
    <property type="match status" value="2"/>
</dbReference>
<evidence type="ECO:0000313" key="2">
    <source>
        <dbReference type="Proteomes" id="UP000535589"/>
    </source>
</evidence>
<dbReference type="InterPro" id="IPR043129">
    <property type="entry name" value="ATPase_NBD"/>
</dbReference>
<dbReference type="InterPro" id="IPR000600">
    <property type="entry name" value="ROK"/>
</dbReference>
<sequence length="299" mass="32376">MKHYLALDFGGTAVKCAVMNTLGKIEKQFSVSSQARYYEQWISAFAPHFAQLNSQYDLQGIAISSCGAVDVDSSVIHGSSALPYIHGPNVRALFQSAFGLPTEIENDACCAALAESWFGEGSDSNHFCLLVIGSGLGGAIVTNGQVQKGHQLHGGEFGYAVVDFKNYEPITLGNVASTRALVNYAADALQCSPASLNGLKVFELFDAGEPKIINVVEQWARYLATGIYNIQYHIDPECIILGGAISQRPGLLGLLHRQLEHIYQAIPIAQVRPQLTISRFGNDANLIGALRHFFIRQGC</sequence>
<dbReference type="RefSeq" id="WP_168835615.1">
    <property type="nucleotide sequence ID" value="NZ_JABAIK010000005.1"/>
</dbReference>
<dbReference type="PANTHER" id="PTHR18964:SF170">
    <property type="entry name" value="SUGAR KINASE"/>
    <property type="match status" value="1"/>
</dbReference>
<comment type="caution">
    <text evidence="1">The sequence shown here is derived from an EMBL/GenBank/DDBJ whole genome shotgun (WGS) entry which is preliminary data.</text>
</comment>
<dbReference type="Pfam" id="PF00480">
    <property type="entry name" value="ROK"/>
    <property type="match status" value="1"/>
</dbReference>
<dbReference type="Proteomes" id="UP000535589">
    <property type="component" value="Unassembled WGS sequence"/>
</dbReference>
<dbReference type="AlphaFoldDB" id="A0A7X8TPG4"/>
<accession>A0A7X8TPG4</accession>
<protein>
    <submittedName>
        <fullName evidence="1">ROK family protein</fullName>
    </submittedName>
</protein>
<dbReference type="SUPFAM" id="SSF53067">
    <property type="entry name" value="Actin-like ATPase domain"/>
    <property type="match status" value="1"/>
</dbReference>
<dbReference type="EMBL" id="JABAIK010000005">
    <property type="protein sequence ID" value="NLS12515.1"/>
    <property type="molecule type" value="Genomic_DNA"/>
</dbReference>
<reference evidence="1 2" key="1">
    <citation type="submission" date="2020-04" db="EMBL/GenBank/DDBJ databases">
        <title>Vibrio sp. SM6, a novel species isolated from seawater.</title>
        <authorList>
            <person name="Wang X."/>
        </authorList>
    </citation>
    <scope>NUCLEOTIDE SEQUENCE [LARGE SCALE GENOMIC DNA]</scope>
    <source>
        <strain evidence="1 2">SM6</strain>
    </source>
</reference>
<keyword evidence="2" id="KW-1185">Reference proteome</keyword>
<proteinExistence type="predicted"/>
<name>A0A7X8TPG4_9VIBR</name>
<evidence type="ECO:0000313" key="1">
    <source>
        <dbReference type="EMBL" id="NLS12515.1"/>
    </source>
</evidence>